<evidence type="ECO:0000313" key="1">
    <source>
        <dbReference type="EMBL" id="KAJ7729208.1"/>
    </source>
</evidence>
<protein>
    <submittedName>
        <fullName evidence="1">Uncharacterized protein</fullName>
    </submittedName>
</protein>
<name>A0AAD7HVE8_9AGAR</name>
<accession>A0AAD7HVE8</accession>
<gene>
    <name evidence="1" type="ORF">B0H16DRAFT_1470183</name>
</gene>
<organism evidence="1 2">
    <name type="scientific">Mycena metata</name>
    <dbReference type="NCBI Taxonomy" id="1033252"/>
    <lineage>
        <taxon>Eukaryota</taxon>
        <taxon>Fungi</taxon>
        <taxon>Dikarya</taxon>
        <taxon>Basidiomycota</taxon>
        <taxon>Agaricomycotina</taxon>
        <taxon>Agaricomycetes</taxon>
        <taxon>Agaricomycetidae</taxon>
        <taxon>Agaricales</taxon>
        <taxon>Marasmiineae</taxon>
        <taxon>Mycenaceae</taxon>
        <taxon>Mycena</taxon>
    </lineage>
</organism>
<evidence type="ECO:0000313" key="2">
    <source>
        <dbReference type="Proteomes" id="UP001215598"/>
    </source>
</evidence>
<dbReference type="AlphaFoldDB" id="A0AAD7HVE8"/>
<reference evidence="1" key="1">
    <citation type="submission" date="2023-03" db="EMBL/GenBank/DDBJ databases">
        <title>Massive genome expansion in bonnet fungi (Mycena s.s.) driven by repeated elements and novel gene families across ecological guilds.</title>
        <authorList>
            <consortium name="Lawrence Berkeley National Laboratory"/>
            <person name="Harder C.B."/>
            <person name="Miyauchi S."/>
            <person name="Viragh M."/>
            <person name="Kuo A."/>
            <person name="Thoen E."/>
            <person name="Andreopoulos B."/>
            <person name="Lu D."/>
            <person name="Skrede I."/>
            <person name="Drula E."/>
            <person name="Henrissat B."/>
            <person name="Morin E."/>
            <person name="Kohler A."/>
            <person name="Barry K."/>
            <person name="LaButti K."/>
            <person name="Morin E."/>
            <person name="Salamov A."/>
            <person name="Lipzen A."/>
            <person name="Mereny Z."/>
            <person name="Hegedus B."/>
            <person name="Baldrian P."/>
            <person name="Stursova M."/>
            <person name="Weitz H."/>
            <person name="Taylor A."/>
            <person name="Grigoriev I.V."/>
            <person name="Nagy L.G."/>
            <person name="Martin F."/>
            <person name="Kauserud H."/>
        </authorList>
    </citation>
    <scope>NUCLEOTIDE SEQUENCE</scope>
    <source>
        <strain evidence="1">CBHHK182m</strain>
    </source>
</reference>
<dbReference type="Proteomes" id="UP001215598">
    <property type="component" value="Unassembled WGS sequence"/>
</dbReference>
<proteinExistence type="predicted"/>
<dbReference type="EMBL" id="JARKIB010000167">
    <property type="protein sequence ID" value="KAJ7729208.1"/>
    <property type="molecule type" value="Genomic_DNA"/>
</dbReference>
<comment type="caution">
    <text evidence="1">The sequence shown here is derived from an EMBL/GenBank/DDBJ whole genome shotgun (WGS) entry which is preliminary data.</text>
</comment>
<keyword evidence="2" id="KW-1185">Reference proteome</keyword>
<sequence length="222" mass="24523">MYASHPQSFIPYCGRLRYKHLPCILSAFSDSNTLEVAEVAVENPLRREGGTTVVTAVGAVNRTVLEVIPKKEVDPRKLAQRRFVLRKGNLPPIRNRSQRSVKLIFGLLDYVTIARKPGMLNATVRIGITYSRDKGESLPASRVIMLSSNGEIALTFTLKELPPPWKPCSDISGCPFHGAFPRDHEPTFGCLSGDEAVMDTKHIFVRLNARTCACTASLISTI</sequence>